<dbReference type="PROSITE" id="PS50088">
    <property type="entry name" value="ANK_REPEAT"/>
    <property type="match status" value="2"/>
</dbReference>
<dbReference type="SUPFAM" id="SSF48403">
    <property type="entry name" value="Ankyrin repeat"/>
    <property type="match status" value="1"/>
</dbReference>
<sequence>MEKVKPSHHKAFEGKFTALMLASKLGNLQTVRVLLKFNADINIQDSEGLTALMFASQKGHFEIAEFLLQSGADFQLENCEGETVLALAFKNGHLNIINILKDHVDRNYSSNKECIHNIACVIQSLKEKDVNNRKLIQATLNEDPNAIQSLLKLGVDVNA</sequence>
<keyword evidence="1" id="KW-0040">ANK repeat</keyword>
<dbReference type="GO" id="GO:0005737">
    <property type="term" value="C:cytoplasm"/>
    <property type="evidence" value="ECO:0007669"/>
    <property type="project" value="TreeGrafter"/>
</dbReference>
<dbReference type="AlphaFoldDB" id="A0A2C9KIL6"/>
<proteinExistence type="predicted"/>
<dbReference type="VEuPathDB" id="VectorBase:BGLAX_026751"/>
<evidence type="ECO:0000256" key="1">
    <source>
        <dbReference type="PROSITE-ProRule" id="PRU00023"/>
    </source>
</evidence>
<dbReference type="PROSITE" id="PS50297">
    <property type="entry name" value="ANK_REP_REGION"/>
    <property type="match status" value="2"/>
</dbReference>
<dbReference type="GO" id="GO:0030837">
    <property type="term" value="P:negative regulation of actin filament polymerization"/>
    <property type="evidence" value="ECO:0007669"/>
    <property type="project" value="InterPro"/>
</dbReference>
<feature type="repeat" description="ANK" evidence="1">
    <location>
        <begin position="14"/>
        <end position="46"/>
    </location>
</feature>
<dbReference type="Gene3D" id="1.25.40.20">
    <property type="entry name" value="Ankyrin repeat-containing domain"/>
    <property type="match status" value="1"/>
</dbReference>
<reference evidence="2" key="1">
    <citation type="submission" date="2020-05" db="UniProtKB">
        <authorList>
            <consortium name="EnsemblMetazoa"/>
        </authorList>
    </citation>
    <scope>IDENTIFICATION</scope>
    <source>
        <strain evidence="2">BB02</strain>
    </source>
</reference>
<dbReference type="InterPro" id="IPR036770">
    <property type="entry name" value="Ankyrin_rpt-contain_sf"/>
</dbReference>
<dbReference type="Proteomes" id="UP000076420">
    <property type="component" value="Unassembled WGS sequence"/>
</dbReference>
<dbReference type="Pfam" id="PF12796">
    <property type="entry name" value="Ank_2"/>
    <property type="match status" value="1"/>
</dbReference>
<dbReference type="InterPro" id="IPR002110">
    <property type="entry name" value="Ankyrin_rpt"/>
</dbReference>
<dbReference type="PANTHER" id="PTHR24168:SF24">
    <property type="entry name" value="KN MOTIF AND ANKYRIN REPEAT DOMAIN-CONTAINING PROTEIN 4"/>
    <property type="match status" value="1"/>
</dbReference>
<protein>
    <submittedName>
        <fullName evidence="2">Uncharacterized protein</fullName>
    </submittedName>
</protein>
<dbReference type="SMART" id="SM00248">
    <property type="entry name" value="ANK"/>
    <property type="match status" value="3"/>
</dbReference>
<dbReference type="OrthoDB" id="9984784at2759"/>
<dbReference type="RefSeq" id="XP_013078797.2">
    <property type="nucleotide sequence ID" value="XM_013223343.2"/>
</dbReference>
<dbReference type="PANTHER" id="PTHR24168">
    <property type="entry name" value="KN MOTIF AND ANKYRIN REPEAT DOMAIN-CONTAINING"/>
    <property type="match status" value="1"/>
</dbReference>
<evidence type="ECO:0000313" key="2">
    <source>
        <dbReference type="EnsemblMetazoa" id="BGLB020098-PA"/>
    </source>
</evidence>
<dbReference type="EnsemblMetazoa" id="BGLB020098-RA">
    <property type="protein sequence ID" value="BGLB020098-PA"/>
    <property type="gene ID" value="BGLB020098"/>
</dbReference>
<dbReference type="KEGG" id="bgt:106064733"/>
<feature type="repeat" description="ANK" evidence="1">
    <location>
        <begin position="47"/>
        <end position="79"/>
    </location>
</feature>
<dbReference type="GO" id="GO:0005856">
    <property type="term" value="C:cytoskeleton"/>
    <property type="evidence" value="ECO:0007669"/>
    <property type="project" value="TreeGrafter"/>
</dbReference>
<dbReference type="InterPro" id="IPR047184">
    <property type="entry name" value="KANK1-4"/>
</dbReference>
<organism evidence="2 3">
    <name type="scientific">Biomphalaria glabrata</name>
    <name type="common">Bloodfluke planorb</name>
    <name type="synonym">Freshwater snail</name>
    <dbReference type="NCBI Taxonomy" id="6526"/>
    <lineage>
        <taxon>Eukaryota</taxon>
        <taxon>Metazoa</taxon>
        <taxon>Spiralia</taxon>
        <taxon>Lophotrochozoa</taxon>
        <taxon>Mollusca</taxon>
        <taxon>Gastropoda</taxon>
        <taxon>Heterobranchia</taxon>
        <taxon>Euthyneura</taxon>
        <taxon>Panpulmonata</taxon>
        <taxon>Hygrophila</taxon>
        <taxon>Lymnaeoidea</taxon>
        <taxon>Planorbidae</taxon>
        <taxon>Biomphalaria</taxon>
    </lineage>
</organism>
<name>A0A2C9KIL6_BIOGL</name>
<accession>A0A2C9KIL6</accession>
<dbReference type="VEuPathDB" id="VectorBase:BGLB020098"/>
<evidence type="ECO:0000313" key="3">
    <source>
        <dbReference type="Proteomes" id="UP000076420"/>
    </source>
</evidence>
<gene>
    <name evidence="2" type="primary">106064733</name>
</gene>
<dbReference type="PRINTS" id="PR01415">
    <property type="entry name" value="ANKYRIN"/>
</dbReference>
<dbReference type="STRING" id="6526.A0A2C9KIL6"/>